<dbReference type="AlphaFoldDB" id="A0A0N4UIV1"/>
<reference evidence="4" key="1">
    <citation type="submission" date="2017-02" db="UniProtKB">
        <authorList>
            <consortium name="WormBaseParasite"/>
        </authorList>
    </citation>
    <scope>IDENTIFICATION</scope>
</reference>
<sequence>MILEIWMIAEYLYSQVTLWWNVKVFLTWHPMFHGAPCLTVHAISILQSVCSQTTSRLVYTIGSRTRIMLKTCPAKRLSAHRASRSRVEGQSVDGVDGR</sequence>
<evidence type="ECO:0000313" key="3">
    <source>
        <dbReference type="Proteomes" id="UP000274756"/>
    </source>
</evidence>
<evidence type="ECO:0000313" key="2">
    <source>
        <dbReference type="Proteomes" id="UP000038040"/>
    </source>
</evidence>
<dbReference type="Proteomes" id="UP000274756">
    <property type="component" value="Unassembled WGS sequence"/>
</dbReference>
<gene>
    <name evidence="1" type="ORF">DME_LOCUS1818</name>
</gene>
<dbReference type="WBParaSite" id="DME_0000755101-mRNA-1">
    <property type="protein sequence ID" value="DME_0000755101-mRNA-1"/>
    <property type="gene ID" value="DME_0000755101"/>
</dbReference>
<reference evidence="1 3" key="2">
    <citation type="submission" date="2018-11" db="EMBL/GenBank/DDBJ databases">
        <authorList>
            <consortium name="Pathogen Informatics"/>
        </authorList>
    </citation>
    <scope>NUCLEOTIDE SEQUENCE [LARGE SCALE GENOMIC DNA]</scope>
</reference>
<accession>A0A0N4UIV1</accession>
<dbReference type="EMBL" id="UYYG01000033">
    <property type="protein sequence ID" value="VDN51845.1"/>
    <property type="molecule type" value="Genomic_DNA"/>
</dbReference>
<keyword evidence="3" id="KW-1185">Reference proteome</keyword>
<protein>
    <submittedName>
        <fullName evidence="4">Secreted protein</fullName>
    </submittedName>
</protein>
<proteinExistence type="predicted"/>
<evidence type="ECO:0000313" key="4">
    <source>
        <dbReference type="WBParaSite" id="DME_0000755101-mRNA-1"/>
    </source>
</evidence>
<evidence type="ECO:0000313" key="1">
    <source>
        <dbReference type="EMBL" id="VDN51845.1"/>
    </source>
</evidence>
<organism evidence="2 4">
    <name type="scientific">Dracunculus medinensis</name>
    <name type="common">Guinea worm</name>
    <dbReference type="NCBI Taxonomy" id="318479"/>
    <lineage>
        <taxon>Eukaryota</taxon>
        <taxon>Metazoa</taxon>
        <taxon>Ecdysozoa</taxon>
        <taxon>Nematoda</taxon>
        <taxon>Chromadorea</taxon>
        <taxon>Rhabditida</taxon>
        <taxon>Spirurina</taxon>
        <taxon>Dracunculoidea</taxon>
        <taxon>Dracunculidae</taxon>
        <taxon>Dracunculus</taxon>
    </lineage>
</organism>
<dbReference type="Proteomes" id="UP000038040">
    <property type="component" value="Unplaced"/>
</dbReference>
<name>A0A0N4UIV1_DRAME</name>